<dbReference type="PANTHER" id="PTHR22775:SF48">
    <property type="entry name" value="SORTING NEXIN-25"/>
    <property type="match status" value="1"/>
</dbReference>
<reference evidence="4 5" key="1">
    <citation type="journal article" date="2018" name="Sci. Rep.">
        <title>Genomic signatures of local adaptation to the degree of environmental predictability in rotifers.</title>
        <authorList>
            <person name="Franch-Gras L."/>
            <person name="Hahn C."/>
            <person name="Garcia-Roger E.M."/>
            <person name="Carmona M.J."/>
            <person name="Serra M."/>
            <person name="Gomez A."/>
        </authorList>
    </citation>
    <scope>NUCLEOTIDE SEQUENCE [LARGE SCALE GENOMIC DNA]</scope>
    <source>
        <strain evidence="4">HYR1</strain>
    </source>
</reference>
<feature type="transmembrane region" description="Helical" evidence="1">
    <location>
        <begin position="12"/>
        <end position="36"/>
    </location>
</feature>
<comment type="caution">
    <text evidence="4">The sequence shown here is derived from an EMBL/GenBank/DDBJ whole genome shotgun (WGS) entry which is preliminary data.</text>
</comment>
<dbReference type="InterPro" id="IPR003114">
    <property type="entry name" value="Phox_assoc"/>
</dbReference>
<keyword evidence="1" id="KW-1133">Transmembrane helix</keyword>
<dbReference type="PROSITE" id="PS51207">
    <property type="entry name" value="PXA"/>
    <property type="match status" value="1"/>
</dbReference>
<gene>
    <name evidence="4" type="ORF">BpHYR1_003625</name>
</gene>
<dbReference type="Gene3D" id="1.10.167.10">
    <property type="entry name" value="Regulator of G-protein Signalling 4, domain 2"/>
    <property type="match status" value="1"/>
</dbReference>
<proteinExistence type="predicted"/>
<dbReference type="EMBL" id="REGN01011706">
    <property type="protein sequence ID" value="RMZ96995.1"/>
    <property type="molecule type" value="Genomic_DNA"/>
</dbReference>
<dbReference type="GO" id="GO:0035091">
    <property type="term" value="F:phosphatidylinositol binding"/>
    <property type="evidence" value="ECO:0007669"/>
    <property type="project" value="TreeGrafter"/>
</dbReference>
<evidence type="ECO:0000256" key="1">
    <source>
        <dbReference type="SAM" id="Phobius"/>
    </source>
</evidence>
<keyword evidence="1" id="KW-0812">Transmembrane</keyword>
<sequence>MPSILVRINTLFILVFAQISVNFTILGVLFGIYLSFKSDENILPNFQETNSDLTKSQLKLINYSLYTELSNILNNQTKKLEKDFRKKNLIKKNDGPLSLTKQLSNFFYLNEENSATEYSFIYKASTGSDNVSLSLSENELLSEDYSRNDLLRTSDQIIESQFNSKMETYIEELIELVIRDFVMSWMSDFIWDKDKFSSIAKAEIKLNLDFVKIISKDLVTIFSEHYFNVKHCSNTKEKFFLKVYEISPDKEQEHLRNITELILMKIFNDKYYFKNSSTRALIRELFVNKMLYPIIEKLSEPDYLNQKLIDFITSKENTKNSISRTFSYETYEDFIKTIKTSSNAEELTQIHYKIMNELMQATIMKDFLKSSNDTSTSNSNYNSGIINCGTSSFYASFANKTREPYQTPTITKSNSLSQEKSSKGDMLKSRDLKKYIKQLHHAKNLCLKRLNSNANIHLEDDEAFENRIKNRKILPFETILRSKVGILSFLKYLEHDGSDALLRYWIDVQKLKKIPSKNLELKYELANRIYDNYLKSYDSPVRDEIGKDLYKSMQLFLIGNETDECFFKAQEKIRNVLELDHYPSFLVTEKYDKMITNFENRVKFQMNYLKKS</sequence>
<dbReference type="SUPFAM" id="SSF48097">
    <property type="entry name" value="Regulator of G-protein signaling, RGS"/>
    <property type="match status" value="1"/>
</dbReference>
<name>A0A3M7PD20_BRAPC</name>
<dbReference type="Pfam" id="PF02194">
    <property type="entry name" value="PXA"/>
    <property type="match status" value="1"/>
</dbReference>
<evidence type="ECO:0000259" key="2">
    <source>
        <dbReference type="PROSITE" id="PS50132"/>
    </source>
</evidence>
<organism evidence="4 5">
    <name type="scientific">Brachionus plicatilis</name>
    <name type="common">Marine rotifer</name>
    <name type="synonym">Brachionus muelleri</name>
    <dbReference type="NCBI Taxonomy" id="10195"/>
    <lineage>
        <taxon>Eukaryota</taxon>
        <taxon>Metazoa</taxon>
        <taxon>Spiralia</taxon>
        <taxon>Gnathifera</taxon>
        <taxon>Rotifera</taxon>
        <taxon>Eurotatoria</taxon>
        <taxon>Monogononta</taxon>
        <taxon>Pseudotrocha</taxon>
        <taxon>Ploima</taxon>
        <taxon>Brachionidae</taxon>
        <taxon>Brachionus</taxon>
    </lineage>
</organism>
<evidence type="ECO:0000313" key="5">
    <source>
        <dbReference type="Proteomes" id="UP000276133"/>
    </source>
</evidence>
<keyword evidence="5" id="KW-1185">Reference proteome</keyword>
<feature type="domain" description="RGS" evidence="2">
    <location>
        <begin position="475"/>
        <end position="595"/>
    </location>
</feature>
<evidence type="ECO:0000313" key="4">
    <source>
        <dbReference type="EMBL" id="RMZ96995.1"/>
    </source>
</evidence>
<accession>A0A3M7PD20</accession>
<dbReference type="PANTHER" id="PTHR22775">
    <property type="entry name" value="SORTING NEXIN"/>
    <property type="match status" value="1"/>
</dbReference>
<evidence type="ECO:0000259" key="3">
    <source>
        <dbReference type="PROSITE" id="PS51207"/>
    </source>
</evidence>
<dbReference type="OrthoDB" id="120967at2759"/>
<dbReference type="Proteomes" id="UP000276133">
    <property type="component" value="Unassembled WGS sequence"/>
</dbReference>
<dbReference type="InterPro" id="IPR036305">
    <property type="entry name" value="RGS_sf"/>
</dbReference>
<keyword evidence="1" id="KW-0472">Membrane</keyword>
<dbReference type="SMART" id="SM00315">
    <property type="entry name" value="RGS"/>
    <property type="match status" value="1"/>
</dbReference>
<protein>
    <submittedName>
        <fullName evidence="4">Sorting nexin-25-like</fullName>
    </submittedName>
</protein>
<dbReference type="CDD" id="cd07440">
    <property type="entry name" value="RGS"/>
    <property type="match status" value="1"/>
</dbReference>
<dbReference type="InterPro" id="IPR044926">
    <property type="entry name" value="RGS_subdomain_2"/>
</dbReference>
<feature type="domain" description="PXA" evidence="3">
    <location>
        <begin position="163"/>
        <end position="316"/>
    </location>
</feature>
<dbReference type="PROSITE" id="PS50132">
    <property type="entry name" value="RGS"/>
    <property type="match status" value="1"/>
</dbReference>
<dbReference type="Pfam" id="PF00615">
    <property type="entry name" value="RGS"/>
    <property type="match status" value="1"/>
</dbReference>
<dbReference type="AlphaFoldDB" id="A0A3M7PD20"/>
<dbReference type="STRING" id="10195.A0A3M7PD20"/>
<dbReference type="InterPro" id="IPR016137">
    <property type="entry name" value="RGS"/>
</dbReference>